<dbReference type="InterPro" id="IPR038731">
    <property type="entry name" value="RgtA/B/C-like"/>
</dbReference>
<evidence type="ECO:0000256" key="1">
    <source>
        <dbReference type="ARBA" id="ARBA00004651"/>
    </source>
</evidence>
<evidence type="ECO:0000256" key="4">
    <source>
        <dbReference type="ARBA" id="ARBA00022679"/>
    </source>
</evidence>
<feature type="domain" description="Glycosyltransferase RgtA/B/C/D-like" evidence="9">
    <location>
        <begin position="81"/>
        <end position="218"/>
    </location>
</feature>
<feature type="transmembrane region" description="Helical" evidence="8">
    <location>
        <begin position="165"/>
        <end position="180"/>
    </location>
</feature>
<dbReference type="PANTHER" id="PTHR33908:SF11">
    <property type="entry name" value="MEMBRANE PROTEIN"/>
    <property type="match status" value="1"/>
</dbReference>
<accession>A0A2M7TIJ2</accession>
<feature type="transmembrane region" description="Helical" evidence="8">
    <location>
        <begin position="324"/>
        <end position="345"/>
    </location>
</feature>
<evidence type="ECO:0000313" key="10">
    <source>
        <dbReference type="EMBL" id="PIZ45860.1"/>
    </source>
</evidence>
<evidence type="ECO:0000256" key="6">
    <source>
        <dbReference type="ARBA" id="ARBA00022989"/>
    </source>
</evidence>
<dbReference type="EMBL" id="PFNN01000024">
    <property type="protein sequence ID" value="PIZ45860.1"/>
    <property type="molecule type" value="Genomic_DNA"/>
</dbReference>
<keyword evidence="6 8" id="KW-1133">Transmembrane helix</keyword>
<dbReference type="GO" id="GO:0005886">
    <property type="term" value="C:plasma membrane"/>
    <property type="evidence" value="ECO:0007669"/>
    <property type="project" value="UniProtKB-SubCell"/>
</dbReference>
<evidence type="ECO:0000256" key="7">
    <source>
        <dbReference type="ARBA" id="ARBA00023136"/>
    </source>
</evidence>
<name>A0A2M7TIJ2_9BACT</name>
<comment type="caution">
    <text evidence="10">The sequence shown here is derived from an EMBL/GenBank/DDBJ whole genome shotgun (WGS) entry which is preliminary data.</text>
</comment>
<feature type="transmembrane region" description="Helical" evidence="8">
    <location>
        <begin position="208"/>
        <end position="226"/>
    </location>
</feature>
<keyword evidence="5 8" id="KW-0812">Transmembrane</keyword>
<dbReference type="AlphaFoldDB" id="A0A2M7TIJ2"/>
<dbReference type="Pfam" id="PF13231">
    <property type="entry name" value="PMT_2"/>
    <property type="match status" value="1"/>
</dbReference>
<evidence type="ECO:0000256" key="2">
    <source>
        <dbReference type="ARBA" id="ARBA00022475"/>
    </source>
</evidence>
<feature type="transmembrane region" description="Helical" evidence="8">
    <location>
        <begin position="352"/>
        <end position="372"/>
    </location>
</feature>
<dbReference type="InterPro" id="IPR050297">
    <property type="entry name" value="LipidA_mod_glycosyltrf_83"/>
</dbReference>
<feature type="transmembrane region" description="Helical" evidence="8">
    <location>
        <begin position="141"/>
        <end position="158"/>
    </location>
</feature>
<keyword evidence="7 8" id="KW-0472">Membrane</keyword>
<feature type="transmembrane region" description="Helical" evidence="8">
    <location>
        <begin position="301"/>
        <end position="318"/>
    </location>
</feature>
<organism evidence="10 11">
    <name type="scientific">Candidatus Woesebacteria bacterium CG_4_10_14_0_2_um_filter_44_9</name>
    <dbReference type="NCBI Taxonomy" id="1975055"/>
    <lineage>
        <taxon>Bacteria</taxon>
        <taxon>Candidatus Woeseibacteriota</taxon>
    </lineage>
</organism>
<proteinExistence type="predicted"/>
<evidence type="ECO:0000313" key="11">
    <source>
        <dbReference type="Proteomes" id="UP000231727"/>
    </source>
</evidence>
<evidence type="ECO:0000256" key="8">
    <source>
        <dbReference type="SAM" id="Phobius"/>
    </source>
</evidence>
<keyword evidence="4" id="KW-0808">Transferase</keyword>
<feature type="transmembrane region" description="Helical" evidence="8">
    <location>
        <begin position="186"/>
        <end position="201"/>
    </location>
</feature>
<gene>
    <name evidence="10" type="ORF">COY30_01250</name>
</gene>
<evidence type="ECO:0000256" key="3">
    <source>
        <dbReference type="ARBA" id="ARBA00022676"/>
    </source>
</evidence>
<dbReference type="Proteomes" id="UP000231727">
    <property type="component" value="Unassembled WGS sequence"/>
</dbReference>
<dbReference type="GO" id="GO:0016763">
    <property type="term" value="F:pentosyltransferase activity"/>
    <property type="evidence" value="ECO:0007669"/>
    <property type="project" value="TreeGrafter"/>
</dbReference>
<evidence type="ECO:0000259" key="9">
    <source>
        <dbReference type="Pfam" id="PF13231"/>
    </source>
</evidence>
<evidence type="ECO:0000256" key="5">
    <source>
        <dbReference type="ARBA" id="ARBA00022692"/>
    </source>
</evidence>
<keyword evidence="3" id="KW-0328">Glycosyltransferase</keyword>
<protein>
    <recommendedName>
        <fullName evidence="9">Glycosyltransferase RgtA/B/C/D-like domain-containing protein</fullName>
    </recommendedName>
</protein>
<comment type="subcellular location">
    <subcellularLocation>
        <location evidence="1">Cell membrane</location>
        <topology evidence="1">Multi-pass membrane protein</topology>
    </subcellularLocation>
</comment>
<feature type="transmembrane region" description="Helical" evidence="8">
    <location>
        <begin position="276"/>
        <end position="294"/>
    </location>
</feature>
<dbReference type="PANTHER" id="PTHR33908">
    <property type="entry name" value="MANNOSYLTRANSFERASE YKCB-RELATED"/>
    <property type="match status" value="1"/>
</dbReference>
<feature type="transmembrane region" description="Helical" evidence="8">
    <location>
        <begin position="91"/>
        <end position="111"/>
    </location>
</feature>
<dbReference type="GO" id="GO:0009103">
    <property type="term" value="P:lipopolysaccharide biosynthetic process"/>
    <property type="evidence" value="ECO:0007669"/>
    <property type="project" value="UniProtKB-ARBA"/>
</dbReference>
<keyword evidence="2" id="KW-1003">Cell membrane</keyword>
<reference evidence="11" key="1">
    <citation type="submission" date="2017-09" db="EMBL/GenBank/DDBJ databases">
        <title>Depth-based differentiation of microbial function through sediment-hosted aquifers and enrichment of novel symbionts in the deep terrestrial subsurface.</title>
        <authorList>
            <person name="Probst A.J."/>
            <person name="Ladd B."/>
            <person name="Jarett J.K."/>
            <person name="Geller-Mcgrath D.E."/>
            <person name="Sieber C.M.K."/>
            <person name="Emerson J.B."/>
            <person name="Anantharaman K."/>
            <person name="Thomas B.C."/>
            <person name="Malmstrom R."/>
            <person name="Stieglmeier M."/>
            <person name="Klingl A."/>
            <person name="Woyke T."/>
            <person name="Ryan C.M."/>
            <person name="Banfield J.F."/>
        </authorList>
    </citation>
    <scope>NUCLEOTIDE SEQUENCE [LARGE SCALE GENOMIC DNA]</scope>
</reference>
<feature type="transmembrane region" description="Helical" evidence="8">
    <location>
        <begin position="118"/>
        <end position="135"/>
    </location>
</feature>
<sequence>MDNVRKNIFLALILLFFLSTRFYKISQVPGSLYWDEASIGYNAYSVLKTGKDEWGEFLPLHFRAFGEFKLPVYIYSVLAAEWVFGLTQFSVRAPAVIYGAMAVLGLYLLMLKVSRNKTIALVSSFLFSITPWFFIFSRTGYEATAGLAFFIFALYFLIQAFTKKWQLALSVFCFILAMYSYNSFRILTPLFLAPGLFVFALRTKKRGVYPLLISLAVFFLSLYPIYRLYVQDVGLVRYQTVVSSESVLANYLSHFSYNFLFSVGDPNPRSQIPGTGQLYLIDLPFLILGLIYIFKKKSLKYFTILAALLVSFVPAAITKESPHALRSILTAPVLAVISSLGIYWLAGFFKKYYRFVLAGVVGLYLVFFGGYFCRFLTSYNESTSVDWQEPYKEIFTNQKGGMVIDKYGQPYIFALFYTRADPEMFRDTKQLNPVSDWGFSTVKSFNSFEFVKHE</sequence>